<dbReference type="RefSeq" id="XP_047762719.1">
    <property type="nucleotide sequence ID" value="XM_047905495.1"/>
</dbReference>
<gene>
    <name evidence="1" type="ORF">CLAFUR5_06347</name>
</gene>
<protein>
    <submittedName>
        <fullName evidence="1">Uncharacterized protein</fullName>
    </submittedName>
</protein>
<organism evidence="1 2">
    <name type="scientific">Passalora fulva</name>
    <name type="common">Tomato leaf mold</name>
    <name type="synonym">Cladosporium fulvum</name>
    <dbReference type="NCBI Taxonomy" id="5499"/>
    <lineage>
        <taxon>Eukaryota</taxon>
        <taxon>Fungi</taxon>
        <taxon>Dikarya</taxon>
        <taxon>Ascomycota</taxon>
        <taxon>Pezizomycotina</taxon>
        <taxon>Dothideomycetes</taxon>
        <taxon>Dothideomycetidae</taxon>
        <taxon>Mycosphaerellales</taxon>
        <taxon>Mycosphaerellaceae</taxon>
        <taxon>Fulvia</taxon>
    </lineage>
</organism>
<dbReference type="GeneID" id="71986225"/>
<reference evidence="1" key="1">
    <citation type="submission" date="2021-12" db="EMBL/GenBank/DDBJ databases">
        <authorList>
            <person name="Zaccaron A."/>
            <person name="Stergiopoulos I."/>
        </authorList>
    </citation>
    <scope>NUCLEOTIDE SEQUENCE</scope>
    <source>
        <strain evidence="1">Race5_Kim</strain>
    </source>
</reference>
<sequence>MAPIILYPHLNTHHPLFLLPQEIQDLVFSFVFSETNLDISTTRDAELRIFEKHLILRRTWPVPPPSWKGCRNVFRTCKVFYANGLDFLYSQMSFSIRINGDDDDPGQTRSRLHSDYPFGRLDECLPLQYLRRVHVSMSAGSIQDLVRLETRVKAFDVAVKESPKLCVTAIRLSLGRLFVTETVFWLLERVMGIMLRHCSADGMQDEQLFVKIFSNPGNDIPELFLRGLAQMVRKVGRNASVVSYSKGMVLL</sequence>
<dbReference type="OrthoDB" id="5413827at2759"/>
<dbReference type="KEGG" id="ffu:CLAFUR5_06347"/>
<reference evidence="1" key="2">
    <citation type="journal article" date="2022" name="Microb. Genom.">
        <title>A chromosome-scale genome assembly of the tomato pathogen Cladosporium fulvum reveals a compartmentalized genome architecture and the presence of a dispensable chromosome.</title>
        <authorList>
            <person name="Zaccaron A.Z."/>
            <person name="Chen L.H."/>
            <person name="Samaras A."/>
            <person name="Stergiopoulos I."/>
        </authorList>
    </citation>
    <scope>NUCLEOTIDE SEQUENCE</scope>
    <source>
        <strain evidence="1">Race5_Kim</strain>
    </source>
</reference>
<name>A0A9Q8LKE3_PASFU</name>
<evidence type="ECO:0000313" key="2">
    <source>
        <dbReference type="Proteomes" id="UP000756132"/>
    </source>
</evidence>
<keyword evidence="2" id="KW-1185">Reference proteome</keyword>
<dbReference type="OMA" id="DYPFGRL"/>
<dbReference type="Proteomes" id="UP000756132">
    <property type="component" value="Chromosome 5"/>
</dbReference>
<accession>A0A9Q8LKE3</accession>
<dbReference type="AlphaFoldDB" id="A0A9Q8LKE3"/>
<proteinExistence type="predicted"/>
<evidence type="ECO:0000313" key="1">
    <source>
        <dbReference type="EMBL" id="UJO18353.1"/>
    </source>
</evidence>
<dbReference type="EMBL" id="CP090167">
    <property type="protein sequence ID" value="UJO18353.1"/>
    <property type="molecule type" value="Genomic_DNA"/>
</dbReference>